<evidence type="ECO:0000313" key="2">
    <source>
        <dbReference type="EMBL" id="CAK0880118.1"/>
    </source>
</evidence>
<dbReference type="Proteomes" id="UP001189429">
    <property type="component" value="Unassembled WGS sequence"/>
</dbReference>
<comment type="caution">
    <text evidence="2">The sequence shown here is derived from an EMBL/GenBank/DDBJ whole genome shotgun (WGS) entry which is preliminary data.</text>
</comment>
<feature type="region of interest" description="Disordered" evidence="1">
    <location>
        <begin position="1"/>
        <end position="96"/>
    </location>
</feature>
<reference evidence="2" key="1">
    <citation type="submission" date="2023-10" db="EMBL/GenBank/DDBJ databases">
        <authorList>
            <person name="Chen Y."/>
            <person name="Shah S."/>
            <person name="Dougan E. K."/>
            <person name="Thang M."/>
            <person name="Chan C."/>
        </authorList>
    </citation>
    <scope>NUCLEOTIDE SEQUENCE [LARGE SCALE GENOMIC DNA]</scope>
</reference>
<sequence>ADADANADADADDDDKPDAPSGPHARRAARALEARQGRMCAPGGAARAKHTARRQVRKLRRRRQKRQDHARNACESTFREAEREREKRERERVHSVQLDFKETRPLKCEIGLRLASNGPGQNNPFYGQEHGREGEDDKVETHEAGRRCGQIGFRPPTESRRRRCGRGAAARQHGAAARSGDPGELDVAGAALVELRRAGAALA</sequence>
<feature type="compositionally biased region" description="Acidic residues" evidence="1">
    <location>
        <begin position="1"/>
        <end position="16"/>
    </location>
</feature>
<dbReference type="EMBL" id="CAUYUJ010018041">
    <property type="protein sequence ID" value="CAK0880118.1"/>
    <property type="molecule type" value="Genomic_DNA"/>
</dbReference>
<proteinExistence type="predicted"/>
<keyword evidence="3" id="KW-1185">Reference proteome</keyword>
<feature type="compositionally biased region" description="Low complexity" evidence="1">
    <location>
        <begin position="166"/>
        <end position="180"/>
    </location>
</feature>
<evidence type="ECO:0000256" key="1">
    <source>
        <dbReference type="SAM" id="MobiDB-lite"/>
    </source>
</evidence>
<feature type="region of interest" description="Disordered" evidence="1">
    <location>
        <begin position="113"/>
        <end position="184"/>
    </location>
</feature>
<accession>A0ABN9W259</accession>
<evidence type="ECO:0000313" key="3">
    <source>
        <dbReference type="Proteomes" id="UP001189429"/>
    </source>
</evidence>
<name>A0ABN9W259_9DINO</name>
<organism evidence="2 3">
    <name type="scientific">Prorocentrum cordatum</name>
    <dbReference type="NCBI Taxonomy" id="2364126"/>
    <lineage>
        <taxon>Eukaryota</taxon>
        <taxon>Sar</taxon>
        <taxon>Alveolata</taxon>
        <taxon>Dinophyceae</taxon>
        <taxon>Prorocentrales</taxon>
        <taxon>Prorocentraceae</taxon>
        <taxon>Prorocentrum</taxon>
    </lineage>
</organism>
<feature type="non-terminal residue" evidence="2">
    <location>
        <position position="203"/>
    </location>
</feature>
<protein>
    <submittedName>
        <fullName evidence="2">Uncharacterized protein</fullName>
    </submittedName>
</protein>
<feature type="non-terminal residue" evidence="2">
    <location>
        <position position="1"/>
    </location>
</feature>
<feature type="compositionally biased region" description="Basic and acidic residues" evidence="1">
    <location>
        <begin position="129"/>
        <end position="146"/>
    </location>
</feature>
<feature type="compositionally biased region" description="Basic residues" evidence="1">
    <location>
        <begin position="47"/>
        <end position="66"/>
    </location>
</feature>
<gene>
    <name evidence="2" type="ORF">PCOR1329_LOCUS63353</name>
</gene>
<feature type="compositionally biased region" description="Basic and acidic residues" evidence="1">
    <location>
        <begin position="67"/>
        <end position="96"/>
    </location>
</feature>